<comment type="similarity">
    <text evidence="6">Belongs to the myo-inositol 1-phosphate synthase family.</text>
</comment>
<keyword evidence="16" id="KW-1208">Phospholipid metabolism</keyword>
<dbReference type="GO" id="GO:0005634">
    <property type="term" value="C:nucleus"/>
    <property type="evidence" value="ECO:0007669"/>
    <property type="project" value="UniProtKB-SubCell"/>
</dbReference>
<evidence type="ECO:0000256" key="17">
    <source>
        <dbReference type="ARBA" id="ARBA00032949"/>
    </source>
</evidence>
<evidence type="ECO:0000256" key="8">
    <source>
        <dbReference type="ARBA" id="ARBA00022490"/>
    </source>
</evidence>
<dbReference type="GO" id="GO:0004512">
    <property type="term" value="F:inositol-3-phosphate synthase activity"/>
    <property type="evidence" value="ECO:0007669"/>
    <property type="project" value="UniProtKB-EC"/>
</dbReference>
<dbReference type="Pfam" id="PF01658">
    <property type="entry name" value="Inos-1-P_synth"/>
    <property type="match status" value="1"/>
</dbReference>
<comment type="cofactor">
    <cofactor evidence="2">
        <name>NAD(+)</name>
        <dbReference type="ChEBI" id="CHEBI:57540"/>
    </cofactor>
</comment>
<dbReference type="PIRSF" id="PIRSF015578">
    <property type="entry name" value="Myoinos-ppht_syn"/>
    <property type="match status" value="1"/>
</dbReference>
<dbReference type="SUPFAM" id="SSF55347">
    <property type="entry name" value="Glyceraldehyde-3-phosphate dehydrogenase-like, C-terminal domain"/>
    <property type="match status" value="1"/>
</dbReference>
<dbReference type="GO" id="GO:0006021">
    <property type="term" value="P:inositol biosynthetic process"/>
    <property type="evidence" value="ECO:0007669"/>
    <property type="project" value="UniProtKB-UniPathway"/>
</dbReference>
<evidence type="ECO:0000259" key="20">
    <source>
        <dbReference type="Pfam" id="PF01658"/>
    </source>
</evidence>
<name>A0A0E0GHW9_ORYNI</name>
<keyword evidence="8" id="KW-0963">Cytoplasm</keyword>
<evidence type="ECO:0000256" key="9">
    <source>
        <dbReference type="ARBA" id="ARBA00022516"/>
    </source>
</evidence>
<dbReference type="GO" id="GO:0008654">
    <property type="term" value="P:phospholipid biosynthetic process"/>
    <property type="evidence" value="ECO:0007669"/>
    <property type="project" value="UniProtKB-KW"/>
</dbReference>
<dbReference type="SUPFAM" id="SSF51735">
    <property type="entry name" value="NAD(P)-binding Rossmann-fold domains"/>
    <property type="match status" value="1"/>
</dbReference>
<keyword evidence="12" id="KW-0443">Lipid metabolism</keyword>
<evidence type="ECO:0000256" key="4">
    <source>
        <dbReference type="ARBA" id="ARBA00004514"/>
    </source>
</evidence>
<evidence type="ECO:0000256" key="15">
    <source>
        <dbReference type="ARBA" id="ARBA00023242"/>
    </source>
</evidence>
<evidence type="ECO:0000256" key="3">
    <source>
        <dbReference type="ARBA" id="ARBA00004123"/>
    </source>
</evidence>
<evidence type="ECO:0000256" key="2">
    <source>
        <dbReference type="ARBA" id="ARBA00001911"/>
    </source>
</evidence>
<dbReference type="Pfam" id="PF07994">
    <property type="entry name" value="NAD_binding_5"/>
    <property type="match status" value="1"/>
</dbReference>
<dbReference type="Gramene" id="ONIVA03G06440.1">
    <property type="protein sequence ID" value="ONIVA03G06440.1"/>
    <property type="gene ID" value="ONIVA03G06440"/>
</dbReference>
<keyword evidence="15" id="KW-0539">Nucleus</keyword>
<keyword evidence="11" id="KW-0520">NAD</keyword>
<dbReference type="EC" id="5.5.1.4" evidence="7"/>
<evidence type="ECO:0000256" key="1">
    <source>
        <dbReference type="ARBA" id="ARBA00000113"/>
    </source>
</evidence>
<organism evidence="21">
    <name type="scientific">Oryza nivara</name>
    <name type="common">Indian wild rice</name>
    <name type="synonym">Oryza sativa f. spontanea</name>
    <dbReference type="NCBI Taxonomy" id="4536"/>
    <lineage>
        <taxon>Eukaryota</taxon>
        <taxon>Viridiplantae</taxon>
        <taxon>Streptophyta</taxon>
        <taxon>Embryophyta</taxon>
        <taxon>Tracheophyta</taxon>
        <taxon>Spermatophyta</taxon>
        <taxon>Magnoliopsida</taxon>
        <taxon>Liliopsida</taxon>
        <taxon>Poales</taxon>
        <taxon>Poaceae</taxon>
        <taxon>BOP clade</taxon>
        <taxon>Oryzoideae</taxon>
        <taxon>Oryzeae</taxon>
        <taxon>Oryzinae</taxon>
        <taxon>Oryza</taxon>
    </lineage>
</organism>
<evidence type="ECO:0000313" key="22">
    <source>
        <dbReference type="Proteomes" id="UP000006591"/>
    </source>
</evidence>
<dbReference type="FunFam" id="3.40.50.720:FF:000069">
    <property type="entry name" value="Inositol-3-phosphate synthase 1"/>
    <property type="match status" value="1"/>
</dbReference>
<protein>
    <recommendedName>
        <fullName evidence="19">Inositol-3-phosphate synthase</fullName>
        <ecNumber evidence="7">5.5.1.4</ecNumber>
    </recommendedName>
    <alternativeName>
        <fullName evidence="17">Myo-inositol 1-phosphate synthase</fullName>
    </alternativeName>
</protein>
<dbReference type="FunFam" id="3.40.50.720:FF:000107">
    <property type="entry name" value="inositol-3-phosphate synthase"/>
    <property type="match status" value="1"/>
</dbReference>
<comment type="function">
    <text evidence="18">Key enzyme in myo-inositol biosynthesis pathway that catalyzes the conversion of glucose 6-phosphate to 1-myo-inositol 1-phosphate in a NAD-dependent manner.</text>
</comment>
<dbReference type="HOGENOM" id="CLU_021486_2_0_1"/>
<keyword evidence="10" id="KW-0398">Inositol biosynthesis</keyword>
<dbReference type="Gene3D" id="3.40.50.720">
    <property type="entry name" value="NAD(P)-binding Rossmann-like Domain"/>
    <property type="match status" value="2"/>
</dbReference>
<evidence type="ECO:0000313" key="21">
    <source>
        <dbReference type="EnsemblPlants" id="ONIVA03G06440.1"/>
    </source>
</evidence>
<dbReference type="InterPro" id="IPR013021">
    <property type="entry name" value="Myo-inos-1-P_Synthase_GAPDH"/>
</dbReference>
<dbReference type="STRING" id="4536.A0A0E0GHW9"/>
<comment type="subcellular location">
    <subcellularLocation>
        <location evidence="4">Cytoplasm</location>
        <location evidence="4">Cytosol</location>
    </subcellularLocation>
    <subcellularLocation>
        <location evidence="3">Nucleus</location>
    </subcellularLocation>
</comment>
<dbReference type="FunFam" id="3.30.360.10:FF:000040">
    <property type="entry name" value="Inositol 1-phosphate synthase"/>
    <property type="match status" value="1"/>
</dbReference>
<evidence type="ECO:0000256" key="12">
    <source>
        <dbReference type="ARBA" id="ARBA00023098"/>
    </source>
</evidence>
<evidence type="ECO:0000256" key="5">
    <source>
        <dbReference type="ARBA" id="ARBA00005117"/>
    </source>
</evidence>
<feature type="domain" description="Myo-inositol-1-phosphate synthase GAPDH-like" evidence="20">
    <location>
        <begin position="303"/>
        <end position="416"/>
    </location>
</feature>
<evidence type="ECO:0000256" key="7">
    <source>
        <dbReference type="ARBA" id="ARBA00012125"/>
    </source>
</evidence>
<dbReference type="eggNOG" id="KOG0693">
    <property type="taxonomic scope" value="Eukaryota"/>
</dbReference>
<sequence length="530" mass="58298">MFIESFRVESPHVRYGAAEIESEYRYDTTELVHESHDGASRWVVRPKSVRYNFRTTTTVPKLGVMLVGWGGNNGSTLTAGVIANREGISWATKDKVQQANYYGSLTQASTIRVGSYNGEEIYAPFKSLLPMVNPDDLVFGGWDISNMNLADAMTRAKKQLRPYMESMVPLPGIYDPDFIAANQGSRANNVIKGTKKEQMEQIIKDIREFKEKSKVDKVVVLWTANTERYSNVCVGLNDTMENLLASVDKNEAEISPSTLYAIACVMEGIPFINGSPQNTFVPGLIDLAIKNNCLIGGDDFKSGQTKMKSVLVDFLVGAGIKPTSIVSYNHLGNNDGMNLSAPQTFRSKEISKSNVVDDMVSSNAILYEPGEHPDHVVVIKYVPYVGDSKRAMDEYTSEIFMGGKSTIVLHNTCEDSLLAAPIILDLVLLAELSTRIQLKAEGEEKFHSFHPVATILSYLTKAPLVPPGTPVVNALAKQRAMLENIMRACVGLAPENNMILEYKGIEDGVIKTENRGQMAKFIGDALTASN</sequence>
<reference evidence="21" key="1">
    <citation type="submission" date="2015-04" db="UniProtKB">
        <authorList>
            <consortium name="EnsemblPlants"/>
        </authorList>
    </citation>
    <scope>IDENTIFICATION</scope>
    <source>
        <strain evidence="21">SL10</strain>
    </source>
</reference>
<dbReference type="GO" id="GO:0005829">
    <property type="term" value="C:cytosol"/>
    <property type="evidence" value="ECO:0007669"/>
    <property type="project" value="UniProtKB-SubCell"/>
</dbReference>
<keyword evidence="9" id="KW-0444">Lipid biosynthesis</keyword>
<dbReference type="InterPro" id="IPR036291">
    <property type="entry name" value="NAD(P)-bd_dom_sf"/>
</dbReference>
<accession>A0A0E0GHW9</accession>
<evidence type="ECO:0000256" key="11">
    <source>
        <dbReference type="ARBA" id="ARBA00023027"/>
    </source>
</evidence>
<reference evidence="21" key="2">
    <citation type="submission" date="2018-04" db="EMBL/GenBank/DDBJ databases">
        <title>OnivRS2 (Oryza nivara Reference Sequence Version 2).</title>
        <authorList>
            <person name="Zhang J."/>
            <person name="Kudrna D."/>
            <person name="Lee S."/>
            <person name="Talag J."/>
            <person name="Rajasekar S."/>
            <person name="Welchert J."/>
            <person name="Hsing Y.-I."/>
            <person name="Wing R.A."/>
        </authorList>
    </citation>
    <scope>NUCLEOTIDE SEQUENCE [LARGE SCALE GENOMIC DNA]</scope>
    <source>
        <strain evidence="21">SL10</strain>
    </source>
</reference>
<comment type="catalytic activity">
    <reaction evidence="1">
        <text>D-glucose 6-phosphate = 1D-myo-inositol 3-phosphate</text>
        <dbReference type="Rhea" id="RHEA:10716"/>
        <dbReference type="ChEBI" id="CHEBI:58401"/>
        <dbReference type="ChEBI" id="CHEBI:61548"/>
        <dbReference type="EC" id="5.5.1.4"/>
    </reaction>
</comment>
<proteinExistence type="inferred from homology"/>
<keyword evidence="14" id="KW-0413">Isomerase</keyword>
<dbReference type="UniPathway" id="UPA00823">
    <property type="reaction ID" value="UER00787"/>
</dbReference>
<dbReference type="AlphaFoldDB" id="A0A0E0GHW9"/>
<evidence type="ECO:0000256" key="6">
    <source>
        <dbReference type="ARBA" id="ARBA00010813"/>
    </source>
</evidence>
<evidence type="ECO:0000256" key="19">
    <source>
        <dbReference type="ARBA" id="ARBA00070063"/>
    </source>
</evidence>
<evidence type="ECO:0000256" key="16">
    <source>
        <dbReference type="ARBA" id="ARBA00023264"/>
    </source>
</evidence>
<dbReference type="Proteomes" id="UP000006591">
    <property type="component" value="Chromosome 3"/>
</dbReference>
<dbReference type="PANTHER" id="PTHR11510">
    <property type="entry name" value="MYO-INOSITOL-1 PHOSPHATE SYNTHASE"/>
    <property type="match status" value="1"/>
</dbReference>
<dbReference type="EnsemblPlants" id="ONIVA03G06440.1">
    <property type="protein sequence ID" value="ONIVA03G06440.1"/>
    <property type="gene ID" value="ONIVA03G06440"/>
</dbReference>
<evidence type="ECO:0000256" key="18">
    <source>
        <dbReference type="ARBA" id="ARBA00059719"/>
    </source>
</evidence>
<comment type="pathway">
    <text evidence="5">Polyol metabolism; myo-inositol biosynthesis; myo-inositol from D-glucose 6-phosphate: step 1/2.</text>
</comment>
<dbReference type="InterPro" id="IPR002587">
    <property type="entry name" value="Myo-inos-1-P_Synthase"/>
</dbReference>
<evidence type="ECO:0000256" key="13">
    <source>
        <dbReference type="ARBA" id="ARBA00023209"/>
    </source>
</evidence>
<keyword evidence="13" id="KW-0594">Phospholipid biosynthesis</keyword>
<evidence type="ECO:0000256" key="10">
    <source>
        <dbReference type="ARBA" id="ARBA00022550"/>
    </source>
</evidence>
<dbReference type="OMA" id="VYVPMKE"/>
<keyword evidence="22" id="KW-1185">Reference proteome</keyword>
<evidence type="ECO:0000256" key="14">
    <source>
        <dbReference type="ARBA" id="ARBA00023235"/>
    </source>
</evidence>